<evidence type="ECO:0000256" key="2">
    <source>
        <dbReference type="SAM" id="MobiDB-lite"/>
    </source>
</evidence>
<evidence type="ECO:0000256" key="1">
    <source>
        <dbReference type="PROSITE-ProRule" id="PRU00339"/>
    </source>
</evidence>
<dbReference type="Pfam" id="PF06267">
    <property type="entry name" value="DUF1028"/>
    <property type="match status" value="1"/>
</dbReference>
<dbReference type="SUPFAM" id="SSF48452">
    <property type="entry name" value="TPR-like"/>
    <property type="match status" value="1"/>
</dbReference>
<dbReference type="PANTHER" id="PTHR39328:SF1">
    <property type="entry name" value="BLL2871 PROTEIN"/>
    <property type="match status" value="1"/>
</dbReference>
<dbReference type="SUPFAM" id="SSF56235">
    <property type="entry name" value="N-terminal nucleophile aminohydrolases (Ntn hydrolases)"/>
    <property type="match status" value="1"/>
</dbReference>
<protein>
    <submittedName>
        <fullName evidence="3">DUF1028 domain-containing protein</fullName>
    </submittedName>
</protein>
<dbReference type="InterPro" id="IPR019734">
    <property type="entry name" value="TPR_rpt"/>
</dbReference>
<organism evidence="3 4">
    <name type="scientific">Haloechinothrix aidingensis</name>
    <dbReference type="NCBI Taxonomy" id="2752311"/>
    <lineage>
        <taxon>Bacteria</taxon>
        <taxon>Bacillati</taxon>
        <taxon>Actinomycetota</taxon>
        <taxon>Actinomycetes</taxon>
        <taxon>Pseudonocardiales</taxon>
        <taxon>Pseudonocardiaceae</taxon>
        <taxon>Haloechinothrix</taxon>
    </lineage>
</organism>
<evidence type="ECO:0000313" key="3">
    <source>
        <dbReference type="EMBL" id="MBA0127170.1"/>
    </source>
</evidence>
<evidence type="ECO:0000313" key="4">
    <source>
        <dbReference type="Proteomes" id="UP000582974"/>
    </source>
</evidence>
<dbReference type="Proteomes" id="UP000582974">
    <property type="component" value="Unassembled WGS sequence"/>
</dbReference>
<feature type="repeat" description="TPR" evidence="1">
    <location>
        <begin position="249"/>
        <end position="282"/>
    </location>
</feature>
<gene>
    <name evidence="3" type="ORF">H0B56_16590</name>
</gene>
<name>A0A838AD56_9PSEU</name>
<dbReference type="PANTHER" id="PTHR39328">
    <property type="entry name" value="BLL2871 PROTEIN"/>
    <property type="match status" value="1"/>
</dbReference>
<dbReference type="InterPro" id="IPR029055">
    <property type="entry name" value="Ntn_hydrolases_N"/>
</dbReference>
<keyword evidence="1" id="KW-0802">TPR repeat</keyword>
<dbReference type="Gene3D" id="3.60.20.10">
    <property type="entry name" value="Glutamine Phosphoribosylpyrophosphate, subunit 1, domain 1"/>
    <property type="match status" value="1"/>
</dbReference>
<sequence length="323" mass="34249">MTYSLLARDPATGDIGVAVQSHFFAVGRLVPWATAGVGAVATQAMVEPSYGPHGLELMGRGHAPHDALARLLEQDPGSAHRQVALMAADGTAVVHTGSACISAAGHTTDHGLSTHANLVESGSVWPAMSEAFRTAHGSLAHRMLAALRAAERHGGDIRGRQSSAMLIVRGTPTGRLAEDRVIDVRVDDAPDPLDELERLIDHAEAFGGLLRMLQTEGLLSGEHTADAELVRQALAELDTAQRVVGAKNVEPTVWKGLLLARSGHQDEARRAFQQAIRTEPRTTSLVRRLARAGMWPGDPATLDTLLTPSGSPAVPDPHSEPDR</sequence>
<dbReference type="AlphaFoldDB" id="A0A838AD56"/>
<proteinExistence type="predicted"/>
<dbReference type="EMBL" id="JACCKD010000006">
    <property type="protein sequence ID" value="MBA0127170.1"/>
    <property type="molecule type" value="Genomic_DNA"/>
</dbReference>
<comment type="caution">
    <text evidence="3">The sequence shown here is derived from an EMBL/GenBank/DDBJ whole genome shotgun (WGS) entry which is preliminary data.</text>
</comment>
<accession>A0A838AD56</accession>
<dbReference type="InterPro" id="IPR011990">
    <property type="entry name" value="TPR-like_helical_dom_sf"/>
</dbReference>
<reference evidence="3 4" key="1">
    <citation type="submission" date="2020-07" db="EMBL/GenBank/DDBJ databases">
        <title>Genome of Haloechinothrix sp.</title>
        <authorList>
            <person name="Tang S.-K."/>
            <person name="Yang L."/>
            <person name="Zhu W.-Y."/>
        </authorList>
    </citation>
    <scope>NUCLEOTIDE SEQUENCE [LARGE SCALE GENOMIC DNA]</scope>
    <source>
        <strain evidence="3 4">YIM 98757</strain>
    </source>
</reference>
<dbReference type="RefSeq" id="WP_180894002.1">
    <property type="nucleotide sequence ID" value="NZ_JACCKD010000006.1"/>
</dbReference>
<keyword evidence="4" id="KW-1185">Reference proteome</keyword>
<dbReference type="InterPro" id="IPR010430">
    <property type="entry name" value="DUF1028"/>
</dbReference>
<feature type="region of interest" description="Disordered" evidence="2">
    <location>
        <begin position="303"/>
        <end position="323"/>
    </location>
</feature>
<dbReference type="PROSITE" id="PS50005">
    <property type="entry name" value="TPR"/>
    <property type="match status" value="1"/>
</dbReference>